<keyword evidence="9" id="KW-0496">Mitochondrion</keyword>
<comment type="subcellular location">
    <subcellularLocation>
        <location evidence="1">Mitochondrion inner membrane</location>
        <topology evidence="1">Single-pass membrane protein</topology>
    </subcellularLocation>
</comment>
<dbReference type="PROSITE" id="PS00674">
    <property type="entry name" value="AAA"/>
    <property type="match status" value="1"/>
</dbReference>
<dbReference type="Gene3D" id="3.40.50.300">
    <property type="entry name" value="P-loop containing nucleotide triphosphate hydrolases"/>
    <property type="match status" value="1"/>
</dbReference>
<dbReference type="Pfam" id="PF25426">
    <property type="entry name" value="AAA_lid_BCS1"/>
    <property type="match status" value="1"/>
</dbReference>
<dbReference type="OrthoDB" id="10251412at2759"/>
<protein>
    <recommendedName>
        <fullName evidence="19">Mitochondrial chaperone</fullName>
    </recommendedName>
</protein>
<keyword evidence="4 12" id="KW-0547">Nucleotide-binding</keyword>
<keyword evidence="5" id="KW-0999">Mitochondrion inner membrane</keyword>
<evidence type="ECO:0000256" key="12">
    <source>
        <dbReference type="RuleBase" id="RU003651"/>
    </source>
</evidence>
<evidence type="ECO:0000256" key="1">
    <source>
        <dbReference type="ARBA" id="ARBA00004434"/>
    </source>
</evidence>
<dbReference type="GO" id="GO:0005743">
    <property type="term" value="C:mitochondrial inner membrane"/>
    <property type="evidence" value="ECO:0007669"/>
    <property type="project" value="UniProtKB-SubCell"/>
</dbReference>
<organism evidence="17 18">
    <name type="scientific">Metarhizium anisopliae BRIP 53293</name>
    <dbReference type="NCBI Taxonomy" id="1291518"/>
    <lineage>
        <taxon>Eukaryota</taxon>
        <taxon>Fungi</taxon>
        <taxon>Dikarya</taxon>
        <taxon>Ascomycota</taxon>
        <taxon>Pezizomycotina</taxon>
        <taxon>Sordariomycetes</taxon>
        <taxon>Hypocreomycetidae</taxon>
        <taxon>Hypocreales</taxon>
        <taxon>Clavicipitaceae</taxon>
        <taxon>Metarhizium</taxon>
    </lineage>
</organism>
<dbReference type="SMART" id="SM00382">
    <property type="entry name" value="AAA"/>
    <property type="match status" value="1"/>
</dbReference>
<comment type="catalytic activity">
    <reaction evidence="11">
        <text>ATP + H2O = ADP + phosphate + H(+)</text>
        <dbReference type="Rhea" id="RHEA:13065"/>
        <dbReference type="ChEBI" id="CHEBI:15377"/>
        <dbReference type="ChEBI" id="CHEBI:15378"/>
        <dbReference type="ChEBI" id="CHEBI:30616"/>
        <dbReference type="ChEBI" id="CHEBI:43474"/>
        <dbReference type="ChEBI" id="CHEBI:456216"/>
    </reaction>
    <physiologicalReaction direction="left-to-right" evidence="11">
        <dbReference type="Rhea" id="RHEA:13066"/>
    </physiologicalReaction>
</comment>
<dbReference type="PANTHER" id="PTHR23070">
    <property type="entry name" value="BCS1 AAA-TYPE ATPASE"/>
    <property type="match status" value="1"/>
</dbReference>
<reference evidence="18" key="1">
    <citation type="journal article" date="2014" name="BMC Genomics">
        <title>The genome sequence of the biocontrol fungus Metarhizium anisopliae and comparative genomics of Metarhizium species.</title>
        <authorList>
            <person name="Pattemore J.A."/>
            <person name="Hane J.K."/>
            <person name="Williams A.H."/>
            <person name="Wilson B.A."/>
            <person name="Stodart B.J."/>
            <person name="Ash G.J."/>
        </authorList>
    </citation>
    <scope>NUCLEOTIDE SEQUENCE [LARGE SCALE GENOMIC DNA]</scope>
    <source>
        <strain evidence="18">BRIP 53293</strain>
    </source>
</reference>
<dbReference type="GO" id="GO:0016887">
    <property type="term" value="F:ATP hydrolysis activity"/>
    <property type="evidence" value="ECO:0007669"/>
    <property type="project" value="InterPro"/>
</dbReference>
<dbReference type="InterPro" id="IPR003593">
    <property type="entry name" value="AAA+_ATPase"/>
</dbReference>
<dbReference type="SUPFAM" id="SSF52540">
    <property type="entry name" value="P-loop containing nucleoside triphosphate hydrolases"/>
    <property type="match status" value="1"/>
</dbReference>
<evidence type="ECO:0008006" key="19">
    <source>
        <dbReference type="Google" id="ProtNLM"/>
    </source>
</evidence>
<dbReference type="InterPro" id="IPR003960">
    <property type="entry name" value="ATPase_AAA_CS"/>
</dbReference>
<dbReference type="SMART" id="SM01024">
    <property type="entry name" value="BCS1_N"/>
    <property type="match status" value="1"/>
</dbReference>
<feature type="region of interest" description="Disordered" evidence="13">
    <location>
        <begin position="1"/>
        <end position="21"/>
    </location>
</feature>
<dbReference type="InterPro" id="IPR050747">
    <property type="entry name" value="Mitochondrial_chaperone_BCS1"/>
</dbReference>
<gene>
    <name evidence="17" type="ORF">H634G_04848</name>
</gene>
<proteinExistence type="inferred from homology"/>
<evidence type="ECO:0000256" key="5">
    <source>
        <dbReference type="ARBA" id="ARBA00022792"/>
    </source>
</evidence>
<keyword evidence="8 14" id="KW-1133">Transmembrane helix</keyword>
<sequence length="559" mass="63532">MDSELPPTSQHDSGPARAEAQPGSFPADIFDNLLATAGRASPLTQFFLFIYQMLGLRLGLDLSVIMALLGVFWVTIKIGGQGYTLVNAFIENHLMHSVTVPHDDEIYDHVMAWLSKQERVIKTSRLVAKTVKNDDCDDKDLENKLDFPDDGDENPDQQRLNVLKLISRVRHQYFPAIGVTSFWHKNRYFAVRRSKVVVITTTSPFPLETNMEEIKISCLWSSRAPIDKLLLEAKEMYYCEMMEKTRIYRPEIMDHPSRPCSWRLAARRPKRSKESIILPETIKDSLMADIREFLMTKTERWYTVRDIPWRRGYLLSGPPGTGKTSLVAAIAARFHLDIYTLNLTEPNMTDAGLLRLFRALPRRCMVLIEDIDVSGVLQRNGDSKVVEKNQGTTNRRAMITESFSFSGLLNAIDGVAAQEGRILIMTTNRPELLDEALIRPGRVDFKVEFHNATKEQSAALFCRMYGDSTSLKPNKPASKGIEDQNNDKVSLSQKEITELSEAFSKKIPDRLCSPAEIQEFLLSRKQDSQKAVDEVESWVEKMKEQKNSGSNVGYFPTVQ</sequence>
<dbReference type="Pfam" id="PF00004">
    <property type="entry name" value="AAA"/>
    <property type="match status" value="1"/>
</dbReference>
<name>A0A0D9P320_METAN</name>
<evidence type="ECO:0000256" key="2">
    <source>
        <dbReference type="ARBA" id="ARBA00007448"/>
    </source>
</evidence>
<evidence type="ECO:0000256" key="11">
    <source>
        <dbReference type="ARBA" id="ARBA00048778"/>
    </source>
</evidence>
<evidence type="ECO:0000256" key="13">
    <source>
        <dbReference type="SAM" id="MobiDB-lite"/>
    </source>
</evidence>
<keyword evidence="18" id="KW-1185">Reference proteome</keyword>
<evidence type="ECO:0000313" key="17">
    <source>
        <dbReference type="EMBL" id="KJK80609.1"/>
    </source>
</evidence>
<dbReference type="AlphaFoldDB" id="A0A0D9P320"/>
<feature type="domain" description="BCS1 N-terminal" evidence="16">
    <location>
        <begin position="67"/>
        <end position="276"/>
    </location>
</feature>
<keyword evidence="6" id="KW-0378">Hydrolase</keyword>
<evidence type="ECO:0000256" key="7">
    <source>
        <dbReference type="ARBA" id="ARBA00022840"/>
    </source>
</evidence>
<evidence type="ECO:0000256" key="14">
    <source>
        <dbReference type="SAM" id="Phobius"/>
    </source>
</evidence>
<evidence type="ECO:0000259" key="16">
    <source>
        <dbReference type="SMART" id="SM01024"/>
    </source>
</evidence>
<dbReference type="InterPro" id="IPR057495">
    <property type="entry name" value="AAA_lid_BCS1"/>
</dbReference>
<dbReference type="EMBL" id="KE384729">
    <property type="protein sequence ID" value="KJK80609.1"/>
    <property type="molecule type" value="Genomic_DNA"/>
</dbReference>
<evidence type="ECO:0000256" key="4">
    <source>
        <dbReference type="ARBA" id="ARBA00022741"/>
    </source>
</evidence>
<evidence type="ECO:0000256" key="6">
    <source>
        <dbReference type="ARBA" id="ARBA00022801"/>
    </source>
</evidence>
<keyword evidence="10 14" id="KW-0472">Membrane</keyword>
<dbReference type="STRING" id="1291518.A0A0D9P320"/>
<comment type="similarity">
    <text evidence="2">Belongs to the AAA ATPase family. BCS1 subfamily.</text>
</comment>
<evidence type="ECO:0000256" key="8">
    <source>
        <dbReference type="ARBA" id="ARBA00022989"/>
    </source>
</evidence>
<dbReference type="Pfam" id="PF08740">
    <property type="entry name" value="BCS1_N"/>
    <property type="match status" value="1"/>
</dbReference>
<dbReference type="InterPro" id="IPR027417">
    <property type="entry name" value="P-loop_NTPase"/>
</dbReference>
<keyword evidence="7 12" id="KW-0067">ATP-binding</keyword>
<feature type="compositionally biased region" description="Polar residues" evidence="13">
    <location>
        <begin position="1"/>
        <end position="12"/>
    </location>
</feature>
<dbReference type="InterPro" id="IPR014851">
    <property type="entry name" value="BCS1_N"/>
</dbReference>
<evidence type="ECO:0000256" key="10">
    <source>
        <dbReference type="ARBA" id="ARBA00023136"/>
    </source>
</evidence>
<dbReference type="Proteomes" id="UP000054544">
    <property type="component" value="Unassembled WGS sequence"/>
</dbReference>
<feature type="domain" description="AAA+ ATPase" evidence="15">
    <location>
        <begin position="309"/>
        <end position="453"/>
    </location>
</feature>
<dbReference type="InterPro" id="IPR003959">
    <property type="entry name" value="ATPase_AAA_core"/>
</dbReference>
<keyword evidence="3 14" id="KW-0812">Transmembrane</keyword>
<evidence type="ECO:0000259" key="15">
    <source>
        <dbReference type="SMART" id="SM00382"/>
    </source>
</evidence>
<accession>A0A0D9P320</accession>
<feature type="transmembrane region" description="Helical" evidence="14">
    <location>
        <begin position="58"/>
        <end position="76"/>
    </location>
</feature>
<dbReference type="GO" id="GO:0005524">
    <property type="term" value="F:ATP binding"/>
    <property type="evidence" value="ECO:0007669"/>
    <property type="project" value="UniProtKB-KW"/>
</dbReference>
<evidence type="ECO:0000313" key="18">
    <source>
        <dbReference type="Proteomes" id="UP000054544"/>
    </source>
</evidence>
<evidence type="ECO:0000256" key="9">
    <source>
        <dbReference type="ARBA" id="ARBA00023128"/>
    </source>
</evidence>
<evidence type="ECO:0000256" key="3">
    <source>
        <dbReference type="ARBA" id="ARBA00022692"/>
    </source>
</evidence>